<protein>
    <submittedName>
        <fullName evidence="1">Uncharacterized protein</fullName>
    </submittedName>
</protein>
<evidence type="ECO:0000313" key="2">
    <source>
        <dbReference type="Proteomes" id="UP000033140"/>
    </source>
</evidence>
<dbReference type="AlphaFoldDB" id="A0A0E9NGU8"/>
<sequence>MNITPIEIKIQPLSQIECSTFPITQSRIQITVKLCRANPRTSKKERGSRSVVYACMYAQHRLHHLTGSLVQQALRESLLRGFNNAVTSTSRLRLFQLLPLPPRGARSTYTCRTGYRLWAKSGFNILRLLLPKPPPIAPLNNAWRSKLYATKRLWALGLGKPLRRCLRGKAGSYQAALGLFDVVHEIYKGADGWPWVWEEVGQRSASGFGVWDVTAAVRERDMWPPRLDVGWVHVGQRPPAGLTGWQQEHVLGAFLTCQRKDWIVRRHVIIILDGSVLTPLQNNRTTDPRTHGPVTTDIYYPHTSHPTSLSVAFAGYP</sequence>
<reference evidence="1 2" key="1">
    <citation type="journal article" date="2011" name="J. Gen. Appl. Microbiol.">
        <title>Draft genome sequencing of the enigmatic yeast Saitoella complicata.</title>
        <authorList>
            <person name="Nishida H."/>
            <person name="Hamamoto M."/>
            <person name="Sugiyama J."/>
        </authorList>
    </citation>
    <scope>NUCLEOTIDE SEQUENCE [LARGE SCALE GENOMIC DNA]</scope>
    <source>
        <strain evidence="1 2">NRRL Y-17804</strain>
    </source>
</reference>
<evidence type="ECO:0000313" key="1">
    <source>
        <dbReference type="EMBL" id="GAO48891.1"/>
    </source>
</evidence>
<gene>
    <name evidence="1" type="ORF">G7K_3054-t1</name>
</gene>
<comment type="caution">
    <text evidence="1">The sequence shown here is derived from an EMBL/GenBank/DDBJ whole genome shotgun (WGS) entry which is preliminary data.</text>
</comment>
<reference evidence="1 2" key="2">
    <citation type="journal article" date="2014" name="J. Gen. Appl. Microbiol.">
        <title>The early diverging ascomycetous budding yeast Saitoella complicata has three histone deacetylases belonging to the Clr6, Hos2, and Rpd3 lineages.</title>
        <authorList>
            <person name="Nishida H."/>
            <person name="Matsumoto T."/>
            <person name="Kondo S."/>
            <person name="Hamamoto M."/>
            <person name="Yoshikawa H."/>
        </authorList>
    </citation>
    <scope>NUCLEOTIDE SEQUENCE [LARGE SCALE GENOMIC DNA]</scope>
    <source>
        <strain evidence="1 2">NRRL Y-17804</strain>
    </source>
</reference>
<proteinExistence type="predicted"/>
<dbReference type="EMBL" id="BACD03000018">
    <property type="protein sequence ID" value="GAO48891.1"/>
    <property type="molecule type" value="Genomic_DNA"/>
</dbReference>
<accession>A0A0E9NGU8</accession>
<name>A0A0E9NGU8_SAICN</name>
<reference evidence="1 2" key="3">
    <citation type="journal article" date="2015" name="Genome Announc.">
        <title>Draft Genome Sequence of the Archiascomycetous Yeast Saitoella complicata.</title>
        <authorList>
            <person name="Yamauchi K."/>
            <person name="Kondo S."/>
            <person name="Hamamoto M."/>
            <person name="Takahashi Y."/>
            <person name="Ogura Y."/>
            <person name="Hayashi T."/>
            <person name="Nishida H."/>
        </authorList>
    </citation>
    <scope>NUCLEOTIDE SEQUENCE [LARGE SCALE GENOMIC DNA]</scope>
    <source>
        <strain evidence="1 2">NRRL Y-17804</strain>
    </source>
</reference>
<organism evidence="1 2">
    <name type="scientific">Saitoella complicata (strain BCRC 22490 / CBS 7301 / JCM 7358 / NBRC 10748 / NRRL Y-17804)</name>
    <dbReference type="NCBI Taxonomy" id="698492"/>
    <lineage>
        <taxon>Eukaryota</taxon>
        <taxon>Fungi</taxon>
        <taxon>Dikarya</taxon>
        <taxon>Ascomycota</taxon>
        <taxon>Taphrinomycotina</taxon>
        <taxon>Taphrinomycotina incertae sedis</taxon>
        <taxon>Saitoella</taxon>
    </lineage>
</organism>
<keyword evidence="2" id="KW-1185">Reference proteome</keyword>
<dbReference type="Proteomes" id="UP000033140">
    <property type="component" value="Unassembled WGS sequence"/>
</dbReference>